<evidence type="ECO:0000259" key="3">
    <source>
        <dbReference type="Pfam" id="PF12588"/>
    </source>
</evidence>
<dbReference type="EMBL" id="KL198005">
    <property type="protein sequence ID" value="KDQ31987.1"/>
    <property type="molecule type" value="Genomic_DNA"/>
</dbReference>
<dbReference type="GO" id="GO:0005739">
    <property type="term" value="C:mitochondrion"/>
    <property type="evidence" value="ECO:0007669"/>
    <property type="project" value="TreeGrafter"/>
</dbReference>
<feature type="domain" description="L-tryptophan decarboxylase PsiD-like" evidence="3">
    <location>
        <begin position="76"/>
        <end position="194"/>
    </location>
</feature>
<dbReference type="Pfam" id="PF12588">
    <property type="entry name" value="PSDC"/>
    <property type="match status" value="1"/>
</dbReference>
<dbReference type="InParanoid" id="A0A067P6D9"/>
<evidence type="ECO:0000313" key="4">
    <source>
        <dbReference type="EMBL" id="KDQ31987.1"/>
    </source>
</evidence>
<dbReference type="Pfam" id="PF02666">
    <property type="entry name" value="PS_Dcarbxylase"/>
    <property type="match status" value="1"/>
</dbReference>
<dbReference type="PANTHER" id="PTHR10067">
    <property type="entry name" value="PHOSPHATIDYLSERINE DECARBOXYLASE"/>
    <property type="match status" value="1"/>
</dbReference>
<dbReference type="STRING" id="1137138.A0A067P6D9"/>
<dbReference type="GO" id="GO:0004609">
    <property type="term" value="F:phosphatidylserine decarboxylase activity"/>
    <property type="evidence" value="ECO:0007669"/>
    <property type="project" value="InterPro"/>
</dbReference>
<name>A0A067P6D9_PLEO1</name>
<dbReference type="HOGENOM" id="CLU_033450_1_0_1"/>
<protein>
    <recommendedName>
        <fullName evidence="3">L-tryptophan decarboxylase PsiD-like domain-containing protein</fullName>
    </recommendedName>
</protein>
<organism evidence="4 5">
    <name type="scientific">Pleurotus ostreatus (strain PC15)</name>
    <name type="common">Oyster mushroom</name>
    <dbReference type="NCBI Taxonomy" id="1137138"/>
    <lineage>
        <taxon>Eukaryota</taxon>
        <taxon>Fungi</taxon>
        <taxon>Dikarya</taxon>
        <taxon>Basidiomycota</taxon>
        <taxon>Agaricomycotina</taxon>
        <taxon>Agaricomycetes</taxon>
        <taxon>Agaricomycetidae</taxon>
        <taxon>Agaricales</taxon>
        <taxon>Pleurotineae</taxon>
        <taxon>Pleurotaceae</taxon>
        <taxon>Pleurotus</taxon>
    </lineage>
</organism>
<keyword evidence="2" id="KW-0456">Lyase</keyword>
<accession>A0A067P6D9</accession>
<sequence>MTSVPATAPTTVRGAQRSLRPPVEAFRRFGWLPQSPDAYDKWMSKMHAKMAPLAAHMPGPGITYGTDKEAPALLVPIQEFKDFIEGNVVVFTDLVRMFDGMTESPTSYQEMLLMFNEIFREAPSFGSLGPPMYMIMARVMNTEGGFSAFTKESLNLQFKKMLQTWERYLLSKDSTSVLNTNPDGWFSTEAIDAMMEKYAPGRTFAEVFICNPDEDAWGFTSYEDFFVRRYREPDVDRPTGDVSDLRIVGAACESAFYALQNDVQRTDELFIKDEAYSLVHLLAGDESVDSFIGGTVIQSFLNTTGYHRWHVPVNGTIKKIVDVPGTYFAQAPSLIGLETGPDELPPYLQSLQFFANTAARQLIFIEADNTQIGLMCFIAIGMTEISSCEATVFEGQHVTRGEELGMFHFGGSSSAMVFRASAGVQFGGEYIEPGAHIPINAPIGVANI</sequence>
<dbReference type="OrthoDB" id="5973539at2759"/>
<dbReference type="AlphaFoldDB" id="A0A067P6D9"/>
<reference evidence="5" key="1">
    <citation type="journal article" date="2014" name="Proc. Natl. Acad. Sci. U.S.A.">
        <title>Extensive sampling of basidiomycete genomes demonstrates inadequacy of the white-rot/brown-rot paradigm for wood decay fungi.</title>
        <authorList>
            <person name="Riley R."/>
            <person name="Salamov A.A."/>
            <person name="Brown D.W."/>
            <person name="Nagy L.G."/>
            <person name="Floudas D."/>
            <person name="Held B.W."/>
            <person name="Levasseur A."/>
            <person name="Lombard V."/>
            <person name="Morin E."/>
            <person name="Otillar R."/>
            <person name="Lindquist E.A."/>
            <person name="Sun H."/>
            <person name="LaButti K.M."/>
            <person name="Schmutz J."/>
            <person name="Jabbour D."/>
            <person name="Luo H."/>
            <person name="Baker S.E."/>
            <person name="Pisabarro A.G."/>
            <person name="Walton J.D."/>
            <person name="Blanchette R.A."/>
            <person name="Henrissat B."/>
            <person name="Martin F."/>
            <person name="Cullen D."/>
            <person name="Hibbett D.S."/>
            <person name="Grigoriev I.V."/>
        </authorList>
    </citation>
    <scope>NUCLEOTIDE SEQUENCE [LARGE SCALE GENOMIC DNA]</scope>
    <source>
        <strain evidence="5">PC15</strain>
    </source>
</reference>
<dbReference type="InterPro" id="IPR003817">
    <property type="entry name" value="PS_Dcarbxylase"/>
</dbReference>
<evidence type="ECO:0000313" key="5">
    <source>
        <dbReference type="Proteomes" id="UP000027073"/>
    </source>
</evidence>
<dbReference type="PANTHER" id="PTHR10067:SF9">
    <property type="entry name" value="PHOSPHATIDYLSERINE DECARBOXYLASE FAMILY PROTEIN (AFU_ORTHOLOGUE AFUA_7G01730)"/>
    <property type="match status" value="1"/>
</dbReference>
<gene>
    <name evidence="4" type="ORF">PLEOSDRAFT_1062065</name>
</gene>
<dbReference type="InterPro" id="IPR022237">
    <property type="entry name" value="PsiD-like"/>
</dbReference>
<evidence type="ECO:0000256" key="2">
    <source>
        <dbReference type="ARBA" id="ARBA00023239"/>
    </source>
</evidence>
<keyword evidence="1" id="KW-0210">Decarboxylase</keyword>
<proteinExistence type="predicted"/>
<dbReference type="GO" id="GO:0006646">
    <property type="term" value="P:phosphatidylethanolamine biosynthetic process"/>
    <property type="evidence" value="ECO:0007669"/>
    <property type="project" value="TreeGrafter"/>
</dbReference>
<dbReference type="VEuPathDB" id="FungiDB:PLEOSDRAFT_1062065"/>
<evidence type="ECO:0000256" key="1">
    <source>
        <dbReference type="ARBA" id="ARBA00022793"/>
    </source>
</evidence>
<dbReference type="Proteomes" id="UP000027073">
    <property type="component" value="Unassembled WGS sequence"/>
</dbReference>